<keyword evidence="2" id="KW-1185">Reference proteome</keyword>
<organism evidence="1 2">
    <name type="scientific">Acaulospora colombiana</name>
    <dbReference type="NCBI Taxonomy" id="27376"/>
    <lineage>
        <taxon>Eukaryota</taxon>
        <taxon>Fungi</taxon>
        <taxon>Fungi incertae sedis</taxon>
        <taxon>Mucoromycota</taxon>
        <taxon>Glomeromycotina</taxon>
        <taxon>Glomeromycetes</taxon>
        <taxon>Diversisporales</taxon>
        <taxon>Acaulosporaceae</taxon>
        <taxon>Acaulospora</taxon>
    </lineage>
</organism>
<evidence type="ECO:0000313" key="1">
    <source>
        <dbReference type="EMBL" id="CAG8721915.1"/>
    </source>
</evidence>
<protein>
    <submittedName>
        <fullName evidence="1">10012_t:CDS:1</fullName>
    </submittedName>
</protein>
<sequence length="107" mass="11849">MSSSSSKATKATERNGFIVINRVSHARYLPSPASHAFIYPTLSIYADVNALTNGQLSLGNGWLFGSGTRPWSRVTNIRPSAYLLDDGIQGKTLMERLQDFFRLRGVE</sequence>
<name>A0ACA9PXM4_9GLOM</name>
<evidence type="ECO:0000313" key="2">
    <source>
        <dbReference type="Proteomes" id="UP000789525"/>
    </source>
</evidence>
<accession>A0ACA9PXM4</accession>
<comment type="caution">
    <text evidence="1">The sequence shown here is derived from an EMBL/GenBank/DDBJ whole genome shotgun (WGS) entry which is preliminary data.</text>
</comment>
<gene>
    <name evidence="1" type="ORF">ACOLOM_LOCUS11177</name>
</gene>
<feature type="non-terminal residue" evidence="1">
    <location>
        <position position="107"/>
    </location>
</feature>
<proteinExistence type="predicted"/>
<dbReference type="EMBL" id="CAJVPT010039095">
    <property type="protein sequence ID" value="CAG8721915.1"/>
    <property type="molecule type" value="Genomic_DNA"/>
</dbReference>
<reference evidence="1" key="1">
    <citation type="submission" date="2021-06" db="EMBL/GenBank/DDBJ databases">
        <authorList>
            <person name="Kallberg Y."/>
            <person name="Tangrot J."/>
            <person name="Rosling A."/>
        </authorList>
    </citation>
    <scope>NUCLEOTIDE SEQUENCE</scope>
    <source>
        <strain evidence="1">CL356</strain>
    </source>
</reference>
<dbReference type="Proteomes" id="UP000789525">
    <property type="component" value="Unassembled WGS sequence"/>
</dbReference>